<sequence length="117" mass="12694">MIGVAPSHLSMGRVVTDVIPHHESWTSADEDKEYHKMKQSNNMASRRWRSRPSDLQVEGTLQDDPCPADSGEASDDDLLEESLPSSDFGEGGRGTSGHNSGPDLSPGEELRSLNTVC</sequence>
<dbReference type="Proteomes" id="UP001066276">
    <property type="component" value="Chromosome 7"/>
</dbReference>
<evidence type="ECO:0000313" key="2">
    <source>
        <dbReference type="EMBL" id="KAJ1127796.1"/>
    </source>
</evidence>
<organism evidence="2 3">
    <name type="scientific">Pleurodeles waltl</name>
    <name type="common">Iberian ribbed newt</name>
    <dbReference type="NCBI Taxonomy" id="8319"/>
    <lineage>
        <taxon>Eukaryota</taxon>
        <taxon>Metazoa</taxon>
        <taxon>Chordata</taxon>
        <taxon>Craniata</taxon>
        <taxon>Vertebrata</taxon>
        <taxon>Euteleostomi</taxon>
        <taxon>Amphibia</taxon>
        <taxon>Batrachia</taxon>
        <taxon>Caudata</taxon>
        <taxon>Salamandroidea</taxon>
        <taxon>Salamandridae</taxon>
        <taxon>Pleurodelinae</taxon>
        <taxon>Pleurodeles</taxon>
    </lineage>
</organism>
<name>A0AAV7PKC8_PLEWA</name>
<evidence type="ECO:0000256" key="1">
    <source>
        <dbReference type="SAM" id="MobiDB-lite"/>
    </source>
</evidence>
<comment type="caution">
    <text evidence="2">The sequence shown here is derived from an EMBL/GenBank/DDBJ whole genome shotgun (WGS) entry which is preliminary data.</text>
</comment>
<accession>A0AAV7PKC8</accession>
<dbReference type="AlphaFoldDB" id="A0AAV7PKC8"/>
<proteinExistence type="predicted"/>
<feature type="region of interest" description="Disordered" evidence="1">
    <location>
        <begin position="24"/>
        <end position="117"/>
    </location>
</feature>
<keyword evidence="3" id="KW-1185">Reference proteome</keyword>
<reference evidence="2" key="1">
    <citation type="journal article" date="2022" name="bioRxiv">
        <title>Sequencing and chromosome-scale assembly of the giantPleurodeles waltlgenome.</title>
        <authorList>
            <person name="Brown T."/>
            <person name="Elewa A."/>
            <person name="Iarovenko S."/>
            <person name="Subramanian E."/>
            <person name="Araus A.J."/>
            <person name="Petzold A."/>
            <person name="Susuki M."/>
            <person name="Suzuki K.-i.T."/>
            <person name="Hayashi T."/>
            <person name="Toyoda A."/>
            <person name="Oliveira C."/>
            <person name="Osipova E."/>
            <person name="Leigh N.D."/>
            <person name="Simon A."/>
            <person name="Yun M.H."/>
        </authorList>
    </citation>
    <scope>NUCLEOTIDE SEQUENCE</scope>
    <source>
        <strain evidence="2">20211129_DDA</strain>
        <tissue evidence="2">Liver</tissue>
    </source>
</reference>
<dbReference type="EMBL" id="JANPWB010000011">
    <property type="protein sequence ID" value="KAJ1127796.1"/>
    <property type="molecule type" value="Genomic_DNA"/>
</dbReference>
<evidence type="ECO:0000313" key="3">
    <source>
        <dbReference type="Proteomes" id="UP001066276"/>
    </source>
</evidence>
<protein>
    <submittedName>
        <fullName evidence="2">Uncharacterized protein</fullName>
    </submittedName>
</protein>
<gene>
    <name evidence="2" type="ORF">NDU88_006189</name>
</gene>